<evidence type="ECO:0000256" key="3">
    <source>
        <dbReference type="ARBA" id="ARBA00023125"/>
    </source>
</evidence>
<dbReference type="PROSITE" id="PS50931">
    <property type="entry name" value="HTH_LYSR"/>
    <property type="match status" value="1"/>
</dbReference>
<keyword evidence="7" id="KW-1185">Reference proteome</keyword>
<dbReference type="EMBL" id="JFZB01000022">
    <property type="protein sequence ID" value="KFI25595.1"/>
    <property type="molecule type" value="Genomic_DNA"/>
</dbReference>
<dbReference type="Pfam" id="PF00126">
    <property type="entry name" value="HTH_1"/>
    <property type="match status" value="1"/>
</dbReference>
<dbReference type="SUPFAM" id="SSF53850">
    <property type="entry name" value="Periplasmic binding protein-like II"/>
    <property type="match status" value="1"/>
</dbReference>
<dbReference type="Proteomes" id="UP000028824">
    <property type="component" value="Unassembled WGS sequence"/>
</dbReference>
<keyword evidence="2" id="KW-0805">Transcription regulation</keyword>
<evidence type="ECO:0000256" key="2">
    <source>
        <dbReference type="ARBA" id="ARBA00023015"/>
    </source>
</evidence>
<protein>
    <recommendedName>
        <fullName evidence="5">HTH lysR-type domain-containing protein</fullName>
    </recommendedName>
</protein>
<dbReference type="GO" id="GO:0003677">
    <property type="term" value="F:DNA binding"/>
    <property type="evidence" value="ECO:0007669"/>
    <property type="project" value="UniProtKB-KW"/>
</dbReference>
<evidence type="ECO:0000256" key="1">
    <source>
        <dbReference type="ARBA" id="ARBA00009437"/>
    </source>
</evidence>
<name>A0A086XU95_9RHOB</name>
<dbReference type="eggNOG" id="COG0583">
    <property type="taxonomic scope" value="Bacteria"/>
</dbReference>
<dbReference type="GO" id="GO:0003700">
    <property type="term" value="F:DNA-binding transcription factor activity"/>
    <property type="evidence" value="ECO:0007669"/>
    <property type="project" value="InterPro"/>
</dbReference>
<comment type="similarity">
    <text evidence="1">Belongs to the LysR transcriptional regulatory family.</text>
</comment>
<accession>A0A086XU95</accession>
<keyword evidence="4" id="KW-0804">Transcription</keyword>
<evidence type="ECO:0000313" key="7">
    <source>
        <dbReference type="Proteomes" id="UP000028824"/>
    </source>
</evidence>
<dbReference type="Gene3D" id="3.40.190.10">
    <property type="entry name" value="Periplasmic binding protein-like II"/>
    <property type="match status" value="2"/>
</dbReference>
<dbReference type="AlphaFoldDB" id="A0A086XU95"/>
<dbReference type="InterPro" id="IPR000847">
    <property type="entry name" value="LysR_HTH_N"/>
</dbReference>
<dbReference type="Gene3D" id="1.10.10.10">
    <property type="entry name" value="Winged helix-like DNA-binding domain superfamily/Winged helix DNA-binding domain"/>
    <property type="match status" value="1"/>
</dbReference>
<comment type="caution">
    <text evidence="6">The sequence shown here is derived from an EMBL/GenBank/DDBJ whole genome shotgun (WGS) entry which is preliminary data.</text>
</comment>
<dbReference type="STRING" id="1105367.CG50_05255"/>
<organism evidence="6 7">
    <name type="scientific">Paenirhodobacter enshiensis</name>
    <dbReference type="NCBI Taxonomy" id="1105367"/>
    <lineage>
        <taxon>Bacteria</taxon>
        <taxon>Pseudomonadati</taxon>
        <taxon>Pseudomonadota</taxon>
        <taxon>Alphaproteobacteria</taxon>
        <taxon>Rhodobacterales</taxon>
        <taxon>Rhodobacter group</taxon>
        <taxon>Paenirhodobacter</taxon>
    </lineage>
</organism>
<dbReference type="InterPro" id="IPR036390">
    <property type="entry name" value="WH_DNA-bd_sf"/>
</dbReference>
<proteinExistence type="inferred from homology"/>
<dbReference type="Pfam" id="PF03466">
    <property type="entry name" value="LysR_substrate"/>
    <property type="match status" value="1"/>
</dbReference>
<keyword evidence="3" id="KW-0238">DNA-binding</keyword>
<dbReference type="PANTHER" id="PTHR30419:SF8">
    <property type="entry name" value="NITROGEN ASSIMILATION TRANSCRIPTIONAL ACTIVATOR-RELATED"/>
    <property type="match status" value="1"/>
</dbReference>
<dbReference type="InterPro" id="IPR036388">
    <property type="entry name" value="WH-like_DNA-bd_sf"/>
</dbReference>
<feature type="domain" description="HTH lysR-type" evidence="5">
    <location>
        <begin position="18"/>
        <end position="69"/>
    </location>
</feature>
<evidence type="ECO:0000259" key="5">
    <source>
        <dbReference type="PROSITE" id="PS50931"/>
    </source>
</evidence>
<dbReference type="PANTHER" id="PTHR30419">
    <property type="entry name" value="HTH-TYPE TRANSCRIPTIONAL REGULATOR YBHD"/>
    <property type="match status" value="1"/>
</dbReference>
<dbReference type="GO" id="GO:0005829">
    <property type="term" value="C:cytosol"/>
    <property type="evidence" value="ECO:0007669"/>
    <property type="project" value="TreeGrafter"/>
</dbReference>
<sequence>MVCNMADFLDNMRPVQSRLLVEIADSGQLQRAAQACAMTQPAASRMLADIEDRIGTVLFERLPKGMEPTPAGALIVHHARRILDDHAQLCAEFRELGEGRGGTVRVGAVTGPAIGELVPAIHWLKARAPRVDVTVEVAPSQALVQALGRGDLDFALARLPAGFDDRGFEIEPARDEIVRLMVRDGHPMLGQGPVSLRALSDFPWILQERGLPIRRALESVFHDEGLASPGNVISASSLLVIVALLRDSDAIAPMSQEVMELMLDPPVSAGFRRLDLNRLVTVEPYMILRPRERRMSHAAEMLLDRVRTAIRGM</sequence>
<gene>
    <name evidence="6" type="ORF">CG50_05255</name>
</gene>
<dbReference type="InterPro" id="IPR005119">
    <property type="entry name" value="LysR_subst-bd"/>
</dbReference>
<evidence type="ECO:0000256" key="4">
    <source>
        <dbReference type="ARBA" id="ARBA00023163"/>
    </source>
</evidence>
<dbReference type="PRINTS" id="PR00039">
    <property type="entry name" value="HTHLYSR"/>
</dbReference>
<dbReference type="SUPFAM" id="SSF46785">
    <property type="entry name" value="Winged helix' DNA-binding domain"/>
    <property type="match status" value="1"/>
</dbReference>
<evidence type="ECO:0000313" key="6">
    <source>
        <dbReference type="EMBL" id="KFI25595.1"/>
    </source>
</evidence>
<dbReference type="InterPro" id="IPR050950">
    <property type="entry name" value="HTH-type_LysR_regulators"/>
</dbReference>
<reference evidence="6 7" key="1">
    <citation type="submission" date="2014-03" db="EMBL/GenBank/DDBJ databases">
        <title>Genome of Paenirhodobacter enshiensis DW2-9.</title>
        <authorList>
            <person name="Wang D."/>
            <person name="Wang G."/>
        </authorList>
    </citation>
    <scope>NUCLEOTIDE SEQUENCE [LARGE SCALE GENOMIC DNA]</scope>
    <source>
        <strain evidence="6 7">DW2-9</strain>
    </source>
</reference>